<organism evidence="1 2">
    <name type="scientific">Chryseobacterium taihuense</name>
    <dbReference type="NCBI Taxonomy" id="1141221"/>
    <lineage>
        <taxon>Bacteria</taxon>
        <taxon>Pseudomonadati</taxon>
        <taxon>Bacteroidota</taxon>
        <taxon>Flavobacteriia</taxon>
        <taxon>Flavobacteriales</taxon>
        <taxon>Weeksellaceae</taxon>
        <taxon>Chryseobacterium group</taxon>
        <taxon>Chryseobacterium</taxon>
    </lineage>
</organism>
<reference evidence="1 2" key="1">
    <citation type="submission" date="2019-02" db="EMBL/GenBank/DDBJ databases">
        <authorList>
            <consortium name="Pathogen Informatics"/>
        </authorList>
    </citation>
    <scope>NUCLEOTIDE SEQUENCE [LARGE SCALE GENOMIC DNA]</scope>
    <source>
        <strain evidence="1 2">3012STDY6944375</strain>
    </source>
</reference>
<dbReference type="AlphaFoldDB" id="A0A4U8WEL2"/>
<accession>A0A4U8WEL2</accession>
<dbReference type="Proteomes" id="UP000290013">
    <property type="component" value="Chromosome"/>
</dbReference>
<sequence>MIAGVFLWIETAFNKSIRNINNLMLKKFKAQAFFQN</sequence>
<gene>
    <name evidence="1" type="ORF">NCTC12078_02945</name>
</gene>
<evidence type="ECO:0000313" key="1">
    <source>
        <dbReference type="EMBL" id="VFB04897.1"/>
    </source>
</evidence>
<evidence type="ECO:0000313" key="2">
    <source>
        <dbReference type="Proteomes" id="UP000290013"/>
    </source>
</evidence>
<dbReference type="EMBL" id="LR215974">
    <property type="protein sequence ID" value="VFB04897.1"/>
    <property type="molecule type" value="Genomic_DNA"/>
</dbReference>
<name>A0A4U8WEL2_9FLAO</name>
<dbReference type="KEGG" id="ctai:NCTC12078_02945"/>
<protein>
    <submittedName>
        <fullName evidence="1">Uncharacterized protein</fullName>
    </submittedName>
</protein>
<proteinExistence type="predicted"/>